<dbReference type="Gene3D" id="2.50.20.20">
    <property type="match status" value="1"/>
</dbReference>
<accession>A0ABR6BIA5</accession>
<evidence type="ECO:0000256" key="1">
    <source>
        <dbReference type="SAM" id="MobiDB-lite"/>
    </source>
</evidence>
<evidence type="ECO:0000313" key="3">
    <source>
        <dbReference type="EMBL" id="MBA8926490.1"/>
    </source>
</evidence>
<comment type="caution">
    <text evidence="3">The sequence shown here is derived from an EMBL/GenBank/DDBJ whole genome shotgun (WGS) entry which is preliminary data.</text>
</comment>
<dbReference type="EMBL" id="JACJID010000002">
    <property type="protein sequence ID" value="MBA8926490.1"/>
    <property type="molecule type" value="Genomic_DNA"/>
</dbReference>
<evidence type="ECO:0000256" key="2">
    <source>
        <dbReference type="SAM" id="SignalP"/>
    </source>
</evidence>
<proteinExistence type="predicted"/>
<dbReference type="SUPFAM" id="SSF89392">
    <property type="entry name" value="Prokaryotic lipoproteins and lipoprotein localization factors"/>
    <property type="match status" value="1"/>
</dbReference>
<feature type="compositionally biased region" description="Pro residues" evidence="1">
    <location>
        <begin position="261"/>
        <end position="274"/>
    </location>
</feature>
<reference evidence="3 4" key="1">
    <citation type="submission" date="2020-08" db="EMBL/GenBank/DDBJ databases">
        <title>Genomic Encyclopedia of Archaeal and Bacterial Type Strains, Phase II (KMG-II): from individual species to whole genera.</title>
        <authorList>
            <person name="Goeker M."/>
        </authorList>
    </citation>
    <scope>NUCLEOTIDE SEQUENCE [LARGE SCALE GENOMIC DNA]</scope>
    <source>
        <strain evidence="3 4">DSM 43850</strain>
    </source>
</reference>
<sequence>MASGRDKVRRTRLVCLAVCAALVVTACSSQVGGTAGADPAVAPPPELPAAELARAIATRLAGTTSARFQVDTATSLPALSAKSSLSGQFRRDAQGYWASAKISDATELVFTPGTLFVRPPAEAKLPADKPWVRVGATDTSEFAKQFQPVFAALQRAGQPPVELAATKLVRSEVQALNGLVPTRHYVLEVDLAAAAKAATDPDTRQGLLAELQLGATALAEELWVAAGNVPLRATSTLALPDRPQAVQVTTTYTDWDKPVQITPPPDSQLSPQPG</sequence>
<evidence type="ECO:0000313" key="4">
    <source>
        <dbReference type="Proteomes" id="UP000517916"/>
    </source>
</evidence>
<feature type="region of interest" description="Disordered" evidence="1">
    <location>
        <begin position="255"/>
        <end position="274"/>
    </location>
</feature>
<organism evidence="3 4">
    <name type="scientific">Kutzneria viridogrisea</name>
    <dbReference type="NCBI Taxonomy" id="47990"/>
    <lineage>
        <taxon>Bacteria</taxon>
        <taxon>Bacillati</taxon>
        <taxon>Actinomycetota</taxon>
        <taxon>Actinomycetes</taxon>
        <taxon>Pseudonocardiales</taxon>
        <taxon>Pseudonocardiaceae</taxon>
        <taxon>Kutzneria</taxon>
    </lineage>
</organism>
<gene>
    <name evidence="3" type="ORF">BC739_003689</name>
</gene>
<protein>
    <recommendedName>
        <fullName evidence="5">Lipoprotein</fullName>
    </recommendedName>
</protein>
<dbReference type="Proteomes" id="UP000517916">
    <property type="component" value="Unassembled WGS sequence"/>
</dbReference>
<feature type="chain" id="PRO_5045714253" description="Lipoprotein" evidence="2">
    <location>
        <begin position="27"/>
        <end position="274"/>
    </location>
</feature>
<dbReference type="PROSITE" id="PS51257">
    <property type="entry name" value="PROKAR_LIPOPROTEIN"/>
    <property type="match status" value="1"/>
</dbReference>
<keyword evidence="4" id="KW-1185">Reference proteome</keyword>
<name>A0ABR6BIA5_9PSEU</name>
<keyword evidence="2" id="KW-0732">Signal</keyword>
<evidence type="ECO:0008006" key="5">
    <source>
        <dbReference type="Google" id="ProtNLM"/>
    </source>
</evidence>
<dbReference type="RefSeq" id="WP_158510886.1">
    <property type="nucleotide sequence ID" value="NZ_BAAABQ010000009.1"/>
</dbReference>
<dbReference type="InterPro" id="IPR029046">
    <property type="entry name" value="LolA/LolB/LppX"/>
</dbReference>
<feature type="signal peptide" evidence="2">
    <location>
        <begin position="1"/>
        <end position="26"/>
    </location>
</feature>